<protein>
    <submittedName>
        <fullName evidence="2">Uncharacterized protein</fullName>
    </submittedName>
</protein>
<evidence type="ECO:0000313" key="2">
    <source>
        <dbReference type="EMBL" id="KKK86878.1"/>
    </source>
</evidence>
<evidence type="ECO:0000256" key="1">
    <source>
        <dbReference type="SAM" id="MobiDB-lite"/>
    </source>
</evidence>
<reference evidence="2" key="1">
    <citation type="journal article" date="2015" name="Nature">
        <title>Complex archaea that bridge the gap between prokaryotes and eukaryotes.</title>
        <authorList>
            <person name="Spang A."/>
            <person name="Saw J.H."/>
            <person name="Jorgensen S.L."/>
            <person name="Zaremba-Niedzwiedzka K."/>
            <person name="Martijn J."/>
            <person name="Lind A.E."/>
            <person name="van Eijk R."/>
            <person name="Schleper C."/>
            <person name="Guy L."/>
            <person name="Ettema T.J."/>
        </authorList>
    </citation>
    <scope>NUCLEOTIDE SEQUENCE</scope>
</reference>
<organism evidence="2">
    <name type="scientific">marine sediment metagenome</name>
    <dbReference type="NCBI Taxonomy" id="412755"/>
    <lineage>
        <taxon>unclassified sequences</taxon>
        <taxon>metagenomes</taxon>
        <taxon>ecological metagenomes</taxon>
    </lineage>
</organism>
<feature type="compositionally biased region" description="Basic and acidic residues" evidence="1">
    <location>
        <begin position="1"/>
        <end position="12"/>
    </location>
</feature>
<name>A0A0F8YZP0_9ZZZZ</name>
<sequence length="37" mass="4490">MQDLKKNEEEIKHNKRKKEQINSEYNTITKGIDIMEL</sequence>
<dbReference type="AlphaFoldDB" id="A0A0F8YZP0"/>
<feature type="region of interest" description="Disordered" evidence="1">
    <location>
        <begin position="1"/>
        <end position="22"/>
    </location>
</feature>
<dbReference type="EMBL" id="LAZR01050655">
    <property type="protein sequence ID" value="KKK86878.1"/>
    <property type="molecule type" value="Genomic_DNA"/>
</dbReference>
<comment type="caution">
    <text evidence="2">The sequence shown here is derived from an EMBL/GenBank/DDBJ whole genome shotgun (WGS) entry which is preliminary data.</text>
</comment>
<proteinExistence type="predicted"/>
<gene>
    <name evidence="2" type="ORF">LCGC14_2758830</name>
</gene>
<accession>A0A0F8YZP0</accession>